<name>A0ABV6EL25_9BRAD</name>
<dbReference type="SUPFAM" id="SSF56317">
    <property type="entry name" value="Carbon-nitrogen hydrolase"/>
    <property type="match status" value="2"/>
</dbReference>
<evidence type="ECO:0000313" key="3">
    <source>
        <dbReference type="EMBL" id="MFC0238914.1"/>
    </source>
</evidence>
<dbReference type="PANTHER" id="PTHR43674:SF16">
    <property type="entry name" value="CARBON-NITROGEN FAMILY, PUTATIVE (AFU_ORTHOLOGUE AFUA_5G02350)-RELATED"/>
    <property type="match status" value="1"/>
</dbReference>
<dbReference type="PANTHER" id="PTHR43674">
    <property type="entry name" value="NITRILASE C965.09-RELATED"/>
    <property type="match status" value="1"/>
</dbReference>
<dbReference type="GO" id="GO:0016787">
    <property type="term" value="F:hydrolase activity"/>
    <property type="evidence" value="ECO:0007669"/>
    <property type="project" value="UniProtKB-KW"/>
</dbReference>
<dbReference type="InterPro" id="IPR003010">
    <property type="entry name" value="C-N_Hydrolase"/>
</dbReference>
<feature type="domain" description="CN hydrolase" evidence="2">
    <location>
        <begin position="295"/>
        <end position="551"/>
    </location>
</feature>
<sequence length="580" mass="63320">MTTTPSYRAATVQFEPTMYEKERNIARLVALCEEAAAGGARLIVTPEMGTTGYCWYDRDEMRPFVETVPGASTDRFQQICEAHHCYIVLGMPEVDSATDLFYNTAVLIGPQGVVGKHRKSHPYIAEPKWAANGDIAHQVFDTELGRIGLLVCMDLHFFETARLEAVAGADVICHISNWLAERTPAPYWISRAFENSCYVIEANRWGLERTVQFSGGSCVIAPDGSIAASIDSGDGVAYAQIDPGTVRKREVLGEQVFAKRRPELYAELMSNSFTWNPGDFFRLYGYQPIPKGKVSEIAVVQFAPADDPSANLATIERHARDLMARGTPEMIVFPELALTGLTDPAACAEALEGPTVTAFTRLAMKLRTYLVAGIAEREGTAVYNTALLAGPEGLVGSYRKIHLGNADADWATAGDKWKVFDLAIGRVGLAIGHDALYPEAIRALALRGCDIVACPAAIAGVFTGAHAGTAIPHNYPIPKGADPYHWHAFRTRSGENNIYLAFANVVDPGRGFLGASAVFGPDTFAFPRQESAILDGEESASVRIDTSNLDTPYPTNVVRRKDLIVMRLPHHYLPLVTWHQ</sequence>
<evidence type="ECO:0000259" key="2">
    <source>
        <dbReference type="PROSITE" id="PS50263"/>
    </source>
</evidence>
<protein>
    <submittedName>
        <fullName evidence="3">Nitrilase-related carbon-nitrogen hydrolase</fullName>
    </submittedName>
</protein>
<reference evidence="3 4" key="1">
    <citation type="submission" date="2024-09" db="EMBL/GenBank/DDBJ databases">
        <authorList>
            <person name="Sun Q."/>
            <person name="Mori K."/>
        </authorList>
    </citation>
    <scope>NUCLEOTIDE SEQUENCE [LARGE SCALE GENOMIC DNA]</scope>
    <source>
        <strain evidence="3 4">KCTC 23279</strain>
    </source>
</reference>
<dbReference type="Pfam" id="PF00795">
    <property type="entry name" value="CN_hydrolase"/>
    <property type="match status" value="2"/>
</dbReference>
<dbReference type="InterPro" id="IPR036526">
    <property type="entry name" value="C-N_Hydrolase_sf"/>
</dbReference>
<dbReference type="InterPro" id="IPR050345">
    <property type="entry name" value="Aliph_Amidase/BUP"/>
</dbReference>
<dbReference type="Proteomes" id="UP001589775">
    <property type="component" value="Unassembled WGS sequence"/>
</dbReference>
<keyword evidence="1 3" id="KW-0378">Hydrolase</keyword>
<dbReference type="RefSeq" id="WP_378383234.1">
    <property type="nucleotide sequence ID" value="NZ_JBHLWM010000001.1"/>
</dbReference>
<dbReference type="Gene3D" id="3.60.110.10">
    <property type="entry name" value="Carbon-nitrogen hydrolase"/>
    <property type="match status" value="2"/>
</dbReference>
<gene>
    <name evidence="3" type="ORF">ACFFJ6_00475</name>
</gene>
<accession>A0ABV6EL25</accession>
<dbReference type="PROSITE" id="PS50263">
    <property type="entry name" value="CN_HYDROLASE"/>
    <property type="match status" value="2"/>
</dbReference>
<organism evidence="3 4">
    <name type="scientific">Rhodopseudomonas telluris</name>
    <dbReference type="NCBI Taxonomy" id="644215"/>
    <lineage>
        <taxon>Bacteria</taxon>
        <taxon>Pseudomonadati</taxon>
        <taxon>Pseudomonadota</taxon>
        <taxon>Alphaproteobacteria</taxon>
        <taxon>Hyphomicrobiales</taxon>
        <taxon>Nitrobacteraceae</taxon>
        <taxon>Rhodopseudomonas</taxon>
    </lineage>
</organism>
<dbReference type="CDD" id="cd07578">
    <property type="entry name" value="nitrilase_1_R1"/>
    <property type="match status" value="1"/>
</dbReference>
<evidence type="ECO:0000313" key="4">
    <source>
        <dbReference type="Proteomes" id="UP001589775"/>
    </source>
</evidence>
<dbReference type="CDD" id="cd07579">
    <property type="entry name" value="nitrilase_1_R2"/>
    <property type="match status" value="1"/>
</dbReference>
<comment type="caution">
    <text evidence="3">The sequence shown here is derived from an EMBL/GenBank/DDBJ whole genome shotgun (WGS) entry which is preliminary data.</text>
</comment>
<proteinExistence type="predicted"/>
<dbReference type="EMBL" id="JBHLWM010000001">
    <property type="protein sequence ID" value="MFC0238914.1"/>
    <property type="molecule type" value="Genomic_DNA"/>
</dbReference>
<feature type="domain" description="CN hydrolase" evidence="2">
    <location>
        <begin position="7"/>
        <end position="243"/>
    </location>
</feature>
<keyword evidence="4" id="KW-1185">Reference proteome</keyword>
<evidence type="ECO:0000256" key="1">
    <source>
        <dbReference type="ARBA" id="ARBA00022801"/>
    </source>
</evidence>